<evidence type="ECO:0000313" key="3">
    <source>
        <dbReference type="EMBL" id="MBA4658479.1"/>
    </source>
</evidence>
<feature type="domain" description="Transcription factor IIIC subunit 5 HTH" evidence="2">
    <location>
        <begin position="17"/>
        <end position="122"/>
    </location>
</feature>
<dbReference type="InterPro" id="IPR040454">
    <property type="entry name" value="TF_IIIC_Tfc1/Sfc1"/>
</dbReference>
<proteinExistence type="predicted"/>
<feature type="region of interest" description="Disordered" evidence="1">
    <location>
        <begin position="235"/>
        <end position="312"/>
    </location>
</feature>
<dbReference type="GO" id="GO:0001002">
    <property type="term" value="F:RNA polymerase III type 1 promoter sequence-specific DNA binding"/>
    <property type="evidence" value="ECO:0007669"/>
    <property type="project" value="TreeGrafter"/>
</dbReference>
<evidence type="ECO:0000256" key="1">
    <source>
        <dbReference type="SAM" id="MobiDB-lite"/>
    </source>
</evidence>
<dbReference type="EMBL" id="GISG01200782">
    <property type="protein sequence ID" value="MBA4658479.1"/>
    <property type="molecule type" value="Transcribed_RNA"/>
</dbReference>
<evidence type="ECO:0000259" key="2">
    <source>
        <dbReference type="Pfam" id="PF09734"/>
    </source>
</evidence>
<sequence length="361" mass="42548">MRRIWRQSIETEIEPCLAIDFAIKEVPKRINWEEYIPQETDHWKWQMAVSSLFDERPIWPKASISERLANAGLKFGDHMLKRLLFRVAYYFKRGPFHRFWIRKGYDPRKDPESRIYQIIDIRVPYALRGYCDAASGKKFKWEDLCNFRVFPDKRQIYFQLFELADDYVQHEIRKPPQEKECNDSTGWFKKEVLDSLRAHVTLRLMSVHSDDAAENSLRSLSKKFKKSKKMRYHVNLKAGDENESQFNQELPGEENKAEEEEEEEENESEDEEGEEEDEESDSEDEEGEEELNMDDPAYLGGEDADFPLQSHSYLGGEKFTRDYLQDLFQSFPSADGTHIQGHDAGSDGEYQIYEQGSDDNN</sequence>
<dbReference type="GO" id="GO:0006384">
    <property type="term" value="P:transcription initiation at RNA polymerase III promoter"/>
    <property type="evidence" value="ECO:0007669"/>
    <property type="project" value="InterPro"/>
</dbReference>
<dbReference type="PANTHER" id="PTHR13230:SF5">
    <property type="entry name" value="GENERAL TRANSCRIPTION FACTOR 3C POLYPEPTIDE 5"/>
    <property type="match status" value="1"/>
</dbReference>
<protein>
    <recommendedName>
        <fullName evidence="2">Transcription factor IIIC subunit 5 HTH domain-containing protein</fullName>
    </recommendedName>
</protein>
<dbReference type="PANTHER" id="PTHR13230">
    <property type="entry name" value="GENERAL TRANSCRIPTION FACTOR IIIC, POLYPEPTIDE 5"/>
    <property type="match status" value="1"/>
</dbReference>
<feature type="compositionally biased region" description="Acidic residues" evidence="1">
    <location>
        <begin position="256"/>
        <end position="293"/>
    </location>
</feature>
<organism evidence="3">
    <name type="scientific">Opuntia streptacantha</name>
    <name type="common">Prickly pear cactus</name>
    <name type="synonym">Opuntia cardona</name>
    <dbReference type="NCBI Taxonomy" id="393608"/>
    <lineage>
        <taxon>Eukaryota</taxon>
        <taxon>Viridiplantae</taxon>
        <taxon>Streptophyta</taxon>
        <taxon>Embryophyta</taxon>
        <taxon>Tracheophyta</taxon>
        <taxon>Spermatophyta</taxon>
        <taxon>Magnoliopsida</taxon>
        <taxon>eudicotyledons</taxon>
        <taxon>Gunneridae</taxon>
        <taxon>Pentapetalae</taxon>
        <taxon>Caryophyllales</taxon>
        <taxon>Cactineae</taxon>
        <taxon>Cactaceae</taxon>
        <taxon>Opuntioideae</taxon>
        <taxon>Opuntia</taxon>
    </lineage>
</organism>
<dbReference type="AlphaFoldDB" id="A0A7C9A3I2"/>
<reference evidence="3" key="2">
    <citation type="submission" date="2020-07" db="EMBL/GenBank/DDBJ databases">
        <authorList>
            <person name="Vera ALvarez R."/>
            <person name="Arias-Moreno D.M."/>
            <person name="Jimenez-Jacinto V."/>
            <person name="Jimenez-Bremont J.F."/>
            <person name="Swaminathan K."/>
            <person name="Moose S.P."/>
            <person name="Guerrero-Gonzalez M.L."/>
            <person name="Marino-Ramirez L."/>
            <person name="Landsman D."/>
            <person name="Rodriguez-Kessler M."/>
            <person name="Delgado-Sanchez P."/>
        </authorList>
    </citation>
    <scope>NUCLEOTIDE SEQUENCE</scope>
    <source>
        <tissue evidence="3">Cladode</tissue>
    </source>
</reference>
<dbReference type="GO" id="GO:0001003">
    <property type="term" value="F:RNA polymerase III type 2 promoter sequence-specific DNA binding"/>
    <property type="evidence" value="ECO:0007669"/>
    <property type="project" value="TreeGrafter"/>
</dbReference>
<feature type="region of interest" description="Disordered" evidence="1">
    <location>
        <begin position="332"/>
        <end position="361"/>
    </location>
</feature>
<accession>A0A7C9A3I2</accession>
<name>A0A7C9A3I2_OPUST</name>
<dbReference type="InterPro" id="IPR019136">
    <property type="entry name" value="TF_IIIC_su-5_HTH"/>
</dbReference>
<dbReference type="Pfam" id="PF09734">
    <property type="entry name" value="Tau95"/>
    <property type="match status" value="1"/>
</dbReference>
<dbReference type="GO" id="GO:0000127">
    <property type="term" value="C:transcription factor TFIIIC complex"/>
    <property type="evidence" value="ECO:0007669"/>
    <property type="project" value="InterPro"/>
</dbReference>
<reference evidence="3" key="1">
    <citation type="journal article" date="2013" name="J. Plant Res.">
        <title>Effect of fungi and light on seed germination of three Opuntia species from semiarid lands of central Mexico.</title>
        <authorList>
            <person name="Delgado-Sanchez P."/>
            <person name="Jimenez-Bremont J.F."/>
            <person name="Guerrero-Gonzalez Mde L."/>
            <person name="Flores J."/>
        </authorList>
    </citation>
    <scope>NUCLEOTIDE SEQUENCE</scope>
    <source>
        <tissue evidence="3">Cladode</tissue>
    </source>
</reference>